<evidence type="ECO:0000313" key="2">
    <source>
        <dbReference type="Proteomes" id="UP000814140"/>
    </source>
</evidence>
<name>A0ACB8SP75_9AGAM</name>
<reference evidence="1" key="1">
    <citation type="submission" date="2021-03" db="EMBL/GenBank/DDBJ databases">
        <authorList>
            <consortium name="DOE Joint Genome Institute"/>
            <person name="Ahrendt S."/>
            <person name="Looney B.P."/>
            <person name="Miyauchi S."/>
            <person name="Morin E."/>
            <person name="Drula E."/>
            <person name="Courty P.E."/>
            <person name="Chicoki N."/>
            <person name="Fauchery L."/>
            <person name="Kohler A."/>
            <person name="Kuo A."/>
            <person name="Labutti K."/>
            <person name="Pangilinan J."/>
            <person name="Lipzen A."/>
            <person name="Riley R."/>
            <person name="Andreopoulos W."/>
            <person name="He G."/>
            <person name="Johnson J."/>
            <person name="Barry K.W."/>
            <person name="Grigoriev I.V."/>
            <person name="Nagy L."/>
            <person name="Hibbett D."/>
            <person name="Henrissat B."/>
            <person name="Matheny P.B."/>
            <person name="Labbe J."/>
            <person name="Martin F."/>
        </authorList>
    </citation>
    <scope>NUCLEOTIDE SEQUENCE</scope>
    <source>
        <strain evidence="1">HHB10654</strain>
    </source>
</reference>
<organism evidence="1 2">
    <name type="scientific">Artomyces pyxidatus</name>
    <dbReference type="NCBI Taxonomy" id="48021"/>
    <lineage>
        <taxon>Eukaryota</taxon>
        <taxon>Fungi</taxon>
        <taxon>Dikarya</taxon>
        <taxon>Basidiomycota</taxon>
        <taxon>Agaricomycotina</taxon>
        <taxon>Agaricomycetes</taxon>
        <taxon>Russulales</taxon>
        <taxon>Auriscalpiaceae</taxon>
        <taxon>Artomyces</taxon>
    </lineage>
</organism>
<dbReference type="EMBL" id="MU277239">
    <property type="protein sequence ID" value="KAI0058053.1"/>
    <property type="molecule type" value="Genomic_DNA"/>
</dbReference>
<dbReference type="Proteomes" id="UP000814140">
    <property type="component" value="Unassembled WGS sequence"/>
</dbReference>
<accession>A0ACB8SP75</accession>
<gene>
    <name evidence="1" type="ORF">BV25DRAFT_1768386</name>
</gene>
<feature type="non-terminal residue" evidence="1">
    <location>
        <position position="279"/>
    </location>
</feature>
<proteinExistence type="predicted"/>
<evidence type="ECO:0000313" key="1">
    <source>
        <dbReference type="EMBL" id="KAI0058053.1"/>
    </source>
</evidence>
<comment type="caution">
    <text evidence="1">The sequence shown here is derived from an EMBL/GenBank/DDBJ whole genome shotgun (WGS) entry which is preliminary data.</text>
</comment>
<reference evidence="1" key="2">
    <citation type="journal article" date="2022" name="New Phytol.">
        <title>Evolutionary transition to the ectomycorrhizal habit in the genomes of a hyperdiverse lineage of mushroom-forming fungi.</title>
        <authorList>
            <person name="Looney B."/>
            <person name="Miyauchi S."/>
            <person name="Morin E."/>
            <person name="Drula E."/>
            <person name="Courty P.E."/>
            <person name="Kohler A."/>
            <person name="Kuo A."/>
            <person name="LaButti K."/>
            <person name="Pangilinan J."/>
            <person name="Lipzen A."/>
            <person name="Riley R."/>
            <person name="Andreopoulos W."/>
            <person name="He G."/>
            <person name="Johnson J."/>
            <person name="Nolan M."/>
            <person name="Tritt A."/>
            <person name="Barry K.W."/>
            <person name="Grigoriev I.V."/>
            <person name="Nagy L.G."/>
            <person name="Hibbett D."/>
            <person name="Henrissat B."/>
            <person name="Matheny P.B."/>
            <person name="Labbe J."/>
            <person name="Martin F.M."/>
        </authorList>
    </citation>
    <scope>NUCLEOTIDE SEQUENCE</scope>
    <source>
        <strain evidence="1">HHB10654</strain>
    </source>
</reference>
<protein>
    <submittedName>
        <fullName evidence="1">Uncharacterized protein</fullName>
    </submittedName>
</protein>
<keyword evidence="2" id="KW-1185">Reference proteome</keyword>
<sequence>VRIKPKRHAREGHSTVGISALSFMAHPIDPRRPQVVCRGDSGADISLISAEFLESFPKHSRPQLRKGLKMQLYQLTSDAQITGYITLPLLIPTKEGPLISLFAECYVVPGMTVPLLLGEDFHVTYELGVQRSVDQGSSIVVGTTGFSIAASSISATDRPHLRVSKASREAGFVKAKTHARNRANRRRALDNDRKPIARAAEDIRIPAFSNKMVPLQFHSATSAEWFIEKTILGQPDGSTLMTTPTLFTTEDPRVSVSNPSARPQIIKKGDIIGRLALPE</sequence>
<feature type="non-terminal residue" evidence="1">
    <location>
        <position position="1"/>
    </location>
</feature>